<dbReference type="GO" id="GO:0016192">
    <property type="term" value="P:vesicle-mediated transport"/>
    <property type="evidence" value="ECO:0007669"/>
    <property type="project" value="TreeGrafter"/>
</dbReference>
<dbReference type="PANTHER" id="PTHR11787:SF28">
    <property type="entry name" value="GUANOSINE NUCLEOTIDE DIPHOSPHATE DISSOCIATION INHIBITOR"/>
    <property type="match status" value="1"/>
</dbReference>
<accession>A0AA88R0Q6</accession>
<dbReference type="PRINTS" id="PR00891">
    <property type="entry name" value="RABGDIREP"/>
</dbReference>
<dbReference type="PRINTS" id="PR00892">
    <property type="entry name" value="RABGDI"/>
</dbReference>
<keyword evidence="6" id="KW-1185">Reference proteome</keyword>
<keyword evidence="2" id="KW-0343">GTPase activation</keyword>
<name>A0AA88R0Q6_9ASTE</name>
<dbReference type="SUPFAM" id="SSF51905">
    <property type="entry name" value="FAD/NAD(P)-binding domain"/>
    <property type="match status" value="2"/>
</dbReference>
<comment type="function">
    <text evidence="3">Regulates the GDP/GTP exchange reaction of most RAB proteins by inhibiting the dissociation of GDP from them, and the subsequent binding of GTP.</text>
</comment>
<organism evidence="5 6">
    <name type="scientific">Escallonia rubra</name>
    <dbReference type="NCBI Taxonomy" id="112253"/>
    <lineage>
        <taxon>Eukaryota</taxon>
        <taxon>Viridiplantae</taxon>
        <taxon>Streptophyta</taxon>
        <taxon>Embryophyta</taxon>
        <taxon>Tracheophyta</taxon>
        <taxon>Spermatophyta</taxon>
        <taxon>Magnoliopsida</taxon>
        <taxon>eudicotyledons</taxon>
        <taxon>Gunneridae</taxon>
        <taxon>Pentapetalae</taxon>
        <taxon>asterids</taxon>
        <taxon>campanulids</taxon>
        <taxon>Escalloniales</taxon>
        <taxon>Escalloniaceae</taxon>
        <taxon>Escallonia</taxon>
    </lineage>
</organism>
<dbReference type="Proteomes" id="UP001187471">
    <property type="component" value="Unassembled WGS sequence"/>
</dbReference>
<evidence type="ECO:0000256" key="2">
    <source>
        <dbReference type="ARBA" id="ARBA00022468"/>
    </source>
</evidence>
<comment type="similarity">
    <text evidence="1 4">Belongs to the Rab GDI family.</text>
</comment>
<dbReference type="Gene3D" id="1.10.405.10">
    <property type="entry name" value="Guanine Nucleotide Dissociation Inhibitor, domain 1"/>
    <property type="match status" value="1"/>
</dbReference>
<protein>
    <recommendedName>
        <fullName evidence="4">Guanosine nucleotide diphosphate dissociation inhibitor</fullName>
    </recommendedName>
</protein>
<dbReference type="GO" id="GO:0005737">
    <property type="term" value="C:cytoplasm"/>
    <property type="evidence" value="ECO:0007669"/>
    <property type="project" value="TreeGrafter"/>
</dbReference>
<dbReference type="GO" id="GO:0005096">
    <property type="term" value="F:GTPase activator activity"/>
    <property type="evidence" value="ECO:0007669"/>
    <property type="project" value="UniProtKB-KW"/>
</dbReference>
<evidence type="ECO:0000313" key="5">
    <source>
        <dbReference type="EMBL" id="KAK2973506.1"/>
    </source>
</evidence>
<dbReference type="Pfam" id="PF00996">
    <property type="entry name" value="GDI"/>
    <property type="match status" value="1"/>
</dbReference>
<comment type="caution">
    <text evidence="5">The sequence shown here is derived from an EMBL/GenBank/DDBJ whole genome shotgun (WGS) entry which is preliminary data.</text>
</comment>
<dbReference type="GO" id="GO:0048046">
    <property type="term" value="C:apoplast"/>
    <property type="evidence" value="ECO:0007669"/>
    <property type="project" value="UniProtKB-ARBA"/>
</dbReference>
<dbReference type="Gene3D" id="3.50.50.60">
    <property type="entry name" value="FAD/NAD(P)-binding domain"/>
    <property type="match status" value="1"/>
</dbReference>
<gene>
    <name evidence="5" type="ORF">RJ640_020168</name>
</gene>
<dbReference type="PANTHER" id="PTHR11787">
    <property type="entry name" value="RAB GDP-DISSOCIATION INHIBITOR"/>
    <property type="match status" value="1"/>
</dbReference>
<sequence>MDEEYDVIVLGTGLKECILSGLLSVDGLKVLHMDRNDYYGGESTSLNLNQLWKRFRGSDTPPAHLGSSRDYNVDMIPKFMMANGALVRVLIHTDVTKYLNFKAVDGSFVYNKGKIHKVPATDVEALKSPLMGLFEKRRARKFFIYVQDYEDSDPKSYEGLDLNKVTARDVISKYGLDDNTVDFIGHSLALHKDDAYLDQPAMDFVKRVKSANLFPPLFQKLYAESLARFQGGSPYIYPLYGLGELPQAFARLSAVYGGTYMLSKPECKVEFDKDGKAFGVTSEGETAKCKKVVCDPSYLSDKVKKVGKVARAICIMSHPIPNTNDAHSVQVILPQKQLGRKSDMYLFCCSYSHNVAPKGKYIAFVTTEAESDNPEVELKHGIELLGPVDEIFFDTYDRYEPTNQNATDNCFISTSYDATTHFESTVQDVIAMYSQITGKVIFSF</sequence>
<proteinExistence type="inferred from homology"/>
<dbReference type="Gene3D" id="3.30.519.10">
    <property type="entry name" value="Guanine Nucleotide Dissociation Inhibitor, domain 2"/>
    <property type="match status" value="1"/>
</dbReference>
<dbReference type="GO" id="GO:0015031">
    <property type="term" value="P:protein transport"/>
    <property type="evidence" value="ECO:0007669"/>
    <property type="project" value="InterPro"/>
</dbReference>
<dbReference type="InterPro" id="IPR036188">
    <property type="entry name" value="FAD/NAD-bd_sf"/>
</dbReference>
<dbReference type="FunFam" id="3.50.50.60:FF:000158">
    <property type="entry name" value="Rab GDP dissociation inhibitor"/>
    <property type="match status" value="1"/>
</dbReference>
<evidence type="ECO:0000313" key="6">
    <source>
        <dbReference type="Proteomes" id="UP001187471"/>
    </source>
</evidence>
<dbReference type="InterPro" id="IPR018203">
    <property type="entry name" value="GDP_dissociation_inhibitor"/>
</dbReference>
<evidence type="ECO:0000256" key="4">
    <source>
        <dbReference type="RuleBase" id="RU363124"/>
    </source>
</evidence>
<evidence type="ECO:0000256" key="3">
    <source>
        <dbReference type="ARBA" id="ARBA00053142"/>
    </source>
</evidence>
<dbReference type="EMBL" id="JAVXUO010002412">
    <property type="protein sequence ID" value="KAK2973506.1"/>
    <property type="molecule type" value="Genomic_DNA"/>
</dbReference>
<dbReference type="FunFam" id="1.10.405.10:FF:000002">
    <property type="entry name" value="Guanosine nucleotide diphosphate dissociation inhibitor"/>
    <property type="match status" value="1"/>
</dbReference>
<dbReference type="AlphaFoldDB" id="A0AA88R0Q6"/>
<reference evidence="5" key="1">
    <citation type="submission" date="2022-12" db="EMBL/GenBank/DDBJ databases">
        <title>Draft genome assemblies for two species of Escallonia (Escalloniales).</title>
        <authorList>
            <person name="Chanderbali A."/>
            <person name="Dervinis C."/>
            <person name="Anghel I."/>
            <person name="Soltis D."/>
            <person name="Soltis P."/>
            <person name="Zapata F."/>
        </authorList>
    </citation>
    <scope>NUCLEOTIDE SEQUENCE</scope>
    <source>
        <strain evidence="5">UCBG92.1500</strain>
        <tissue evidence="5">Leaf</tissue>
    </source>
</reference>
<dbReference type="InterPro" id="IPR000806">
    <property type="entry name" value="RabGDI"/>
</dbReference>
<dbReference type="GO" id="GO:0005093">
    <property type="term" value="F:Rab GDP-dissociation inhibitor activity"/>
    <property type="evidence" value="ECO:0007669"/>
    <property type="project" value="InterPro"/>
</dbReference>
<evidence type="ECO:0000256" key="1">
    <source>
        <dbReference type="ARBA" id="ARBA00005593"/>
    </source>
</evidence>
<dbReference type="GO" id="GO:0007264">
    <property type="term" value="P:small GTPase-mediated signal transduction"/>
    <property type="evidence" value="ECO:0007669"/>
    <property type="project" value="InterPro"/>
</dbReference>